<dbReference type="InterPro" id="IPR003680">
    <property type="entry name" value="Flavodoxin_fold"/>
</dbReference>
<dbReference type="PANTHER" id="PTHR47307:SF1">
    <property type="entry name" value="GLUTATHIONE-REGULATED POTASSIUM-EFFLUX SYSTEM ANCILLARY PROTEIN KEFG"/>
    <property type="match status" value="1"/>
</dbReference>
<dbReference type="SUPFAM" id="SSF52218">
    <property type="entry name" value="Flavoproteins"/>
    <property type="match status" value="1"/>
</dbReference>
<organism evidence="3 4">
    <name type="scientific">Taurinivorans muris</name>
    <dbReference type="NCBI Taxonomy" id="2787751"/>
    <lineage>
        <taxon>Bacteria</taxon>
        <taxon>Pseudomonadati</taxon>
        <taxon>Thermodesulfobacteriota</taxon>
        <taxon>Desulfovibrionia</taxon>
        <taxon>Desulfovibrionales</taxon>
        <taxon>Desulfovibrionaceae</taxon>
        <taxon>Taurinivorans</taxon>
    </lineage>
</organism>
<dbReference type="Pfam" id="PF02525">
    <property type="entry name" value="Flavodoxin_2"/>
    <property type="match status" value="1"/>
</dbReference>
<sequence>MKNVLIVSGHNDLNNSLANTIILENLQNSLPAAEFDFLDKLYPDYEFDVKKEQEKLVKADIIVLQFPIFWYSVPSLMKKWFEDIFIHGFSHGSTGKALAGKTLIASFTTGSPAEAYKHGGMQNYTLDEFLPPLIQLAAISGMNWGGYVHTGGVSYASRNDEAAQKEIKEKSFQHAQRLMEKLTALF</sequence>
<evidence type="ECO:0000313" key="4">
    <source>
        <dbReference type="Proteomes" id="UP001058120"/>
    </source>
</evidence>
<dbReference type="PANTHER" id="PTHR47307">
    <property type="entry name" value="GLUTATHIONE-REGULATED POTASSIUM-EFFLUX SYSTEM ANCILLARY PROTEIN KEFG"/>
    <property type="match status" value="1"/>
</dbReference>
<accession>A0ABY5Y2E9</accession>
<dbReference type="Proteomes" id="UP001058120">
    <property type="component" value="Chromosome"/>
</dbReference>
<feature type="domain" description="Flavodoxin-like fold" evidence="2">
    <location>
        <begin position="2"/>
        <end position="168"/>
    </location>
</feature>
<dbReference type="EMBL" id="CP065938">
    <property type="protein sequence ID" value="UWX05423.1"/>
    <property type="molecule type" value="Genomic_DNA"/>
</dbReference>
<dbReference type="RefSeq" id="WP_334315002.1">
    <property type="nucleotide sequence ID" value="NZ_CP065938.1"/>
</dbReference>
<evidence type="ECO:0000256" key="1">
    <source>
        <dbReference type="ARBA" id="ARBA00023002"/>
    </source>
</evidence>
<dbReference type="InterPro" id="IPR029039">
    <property type="entry name" value="Flavoprotein-like_sf"/>
</dbReference>
<dbReference type="Gene3D" id="3.40.50.360">
    <property type="match status" value="1"/>
</dbReference>
<proteinExistence type="predicted"/>
<evidence type="ECO:0000313" key="3">
    <source>
        <dbReference type="EMBL" id="UWX05423.1"/>
    </source>
</evidence>
<name>A0ABY5Y2E9_9BACT</name>
<evidence type="ECO:0000259" key="2">
    <source>
        <dbReference type="Pfam" id="PF02525"/>
    </source>
</evidence>
<reference evidence="3" key="1">
    <citation type="submission" date="2020-12" db="EMBL/GenBank/DDBJ databases">
        <title>Taurinivorans muris gen. nov., sp. nov., fundamental and realized metabolic niche of a ubiquitous sulfidogenic bacterium in the murine intestine.</title>
        <authorList>
            <person name="Ye H."/>
            <person name="Hanson B.T."/>
            <person name="Loy A."/>
        </authorList>
    </citation>
    <scope>NUCLEOTIDE SEQUENCE</scope>
    <source>
        <strain evidence="3">LT0009</strain>
    </source>
</reference>
<keyword evidence="4" id="KW-1185">Reference proteome</keyword>
<keyword evidence="1" id="KW-0560">Oxidoreductase</keyword>
<protein>
    <submittedName>
        <fullName evidence="3">NAD(P)H-dependent oxidoreductase</fullName>
    </submittedName>
</protein>
<gene>
    <name evidence="3" type="ORF">JBF11_08220</name>
</gene>
<dbReference type="InterPro" id="IPR046980">
    <property type="entry name" value="KefG/KefF"/>
</dbReference>